<dbReference type="InterPro" id="IPR025164">
    <property type="entry name" value="Toastrack_DUF4097"/>
</dbReference>
<reference evidence="3 4" key="1">
    <citation type="submission" date="2018-12" db="EMBL/GenBank/DDBJ databases">
        <authorList>
            <person name="Sun L."/>
            <person name="Chen Z."/>
        </authorList>
    </citation>
    <scope>NUCLEOTIDE SEQUENCE [LARGE SCALE GENOMIC DNA]</scope>
    <source>
        <strain evidence="3 4">LMG 29736</strain>
    </source>
</reference>
<dbReference type="Proteomes" id="UP000287296">
    <property type="component" value="Unassembled WGS sequence"/>
</dbReference>
<dbReference type="AlphaFoldDB" id="A0A429X3A8"/>
<feature type="domain" description="DUF4097" evidence="1">
    <location>
        <begin position="39"/>
        <end position="274"/>
    </location>
</feature>
<evidence type="ECO:0000313" key="2">
    <source>
        <dbReference type="EMBL" id="GIN98318.1"/>
    </source>
</evidence>
<keyword evidence="5" id="KW-1185">Reference proteome</keyword>
<dbReference type="EMBL" id="BORJ01000013">
    <property type="protein sequence ID" value="GIN98318.1"/>
    <property type="molecule type" value="Genomic_DNA"/>
</dbReference>
<dbReference type="EMBL" id="QYTW02000027">
    <property type="protein sequence ID" value="RST57851.1"/>
    <property type="molecule type" value="Genomic_DNA"/>
</dbReference>
<organism evidence="3 4">
    <name type="scientific">Siminovitchia terrae</name>
    <name type="common">Bacillus terrae</name>
    <dbReference type="NCBI Taxonomy" id="1914933"/>
    <lineage>
        <taxon>Bacteria</taxon>
        <taxon>Bacillati</taxon>
        <taxon>Bacillota</taxon>
        <taxon>Bacilli</taxon>
        <taxon>Bacillales</taxon>
        <taxon>Bacillaceae</taxon>
        <taxon>Siminovitchia</taxon>
    </lineage>
</organism>
<evidence type="ECO:0000259" key="1">
    <source>
        <dbReference type="Pfam" id="PF13349"/>
    </source>
</evidence>
<proteinExistence type="predicted"/>
<comment type="caution">
    <text evidence="3">The sequence shown here is derived from an EMBL/GenBank/DDBJ whole genome shotgun (WGS) entry which is preliminary data.</text>
</comment>
<accession>A0A429X3A8</accession>
<evidence type="ECO:0000313" key="5">
    <source>
        <dbReference type="Proteomes" id="UP000680670"/>
    </source>
</evidence>
<gene>
    <name evidence="3" type="ORF">D5F11_020305</name>
    <name evidence="2" type="ORF">J6TS1_41880</name>
</gene>
<dbReference type="Proteomes" id="UP000680670">
    <property type="component" value="Unassembled WGS sequence"/>
</dbReference>
<name>A0A429X3A8_SIMTE</name>
<protein>
    <recommendedName>
        <fullName evidence="1">DUF4097 domain-containing protein</fullName>
    </recommendedName>
</protein>
<dbReference type="OrthoDB" id="2820344at2"/>
<evidence type="ECO:0000313" key="4">
    <source>
        <dbReference type="Proteomes" id="UP000287296"/>
    </source>
</evidence>
<sequence length="275" mass="30388">MIRKMLFVLLLGIITVAIILFMKQPAKTMTIGEYEAMPHIDVTLDELNIAISNSPDDKIHVQIQGHKLNKNMLTINEENNRFFIKEQQSKENWKENIRFRPTPTIIVQLPKSQSKSLTLKGADGDFNIEDLALDTVQVETSAGMAYLKKLSISNAELHTNDGNVTINKSAIENLNIASSAGDVAIKESTGSEHMIQTIDGQIKMTEATEQPNLHVKSVSGDIVIHYKKVPTSLQVTTVGPDIENTLPKYDKKTHMIGNGANVLSAETKDGVITIK</sequence>
<evidence type="ECO:0000313" key="3">
    <source>
        <dbReference type="EMBL" id="RST57851.1"/>
    </source>
</evidence>
<dbReference type="Pfam" id="PF13349">
    <property type="entry name" value="DUF4097"/>
    <property type="match status" value="1"/>
</dbReference>
<reference evidence="2 5" key="2">
    <citation type="submission" date="2021-03" db="EMBL/GenBank/DDBJ databases">
        <title>Antimicrobial resistance genes in bacteria isolated from Japanese honey, and their potential for conferring macrolide and lincosamide resistance in the American foulbrood pathogen Paenibacillus larvae.</title>
        <authorList>
            <person name="Okamoto M."/>
            <person name="Kumagai M."/>
            <person name="Kanamori H."/>
            <person name="Takamatsu D."/>
        </authorList>
    </citation>
    <scope>NUCLEOTIDE SEQUENCE [LARGE SCALE GENOMIC DNA]</scope>
    <source>
        <strain evidence="2 5">J6TS1</strain>
    </source>
</reference>
<dbReference type="RefSeq" id="WP_120117955.1">
    <property type="nucleotide sequence ID" value="NZ_BORJ01000013.1"/>
</dbReference>
<dbReference type="Gene3D" id="2.160.20.120">
    <property type="match status" value="1"/>
</dbReference>